<dbReference type="InterPro" id="IPR005843">
    <property type="entry name" value="A-D-PHexomutase_C"/>
</dbReference>
<evidence type="ECO:0000256" key="6">
    <source>
        <dbReference type="ARBA" id="ARBA00023235"/>
    </source>
</evidence>
<evidence type="ECO:0000313" key="13">
    <source>
        <dbReference type="Proteomes" id="UP001162800"/>
    </source>
</evidence>
<comment type="cofactor">
    <cofactor evidence="1">
        <name>Mg(2+)</name>
        <dbReference type="ChEBI" id="CHEBI:18420"/>
    </cofactor>
</comment>
<keyword evidence="4 7" id="KW-0479">Metal-binding</keyword>
<dbReference type="Gene3D" id="3.30.310.50">
    <property type="entry name" value="Alpha-D-phosphohexomutase, C-terminal domain"/>
    <property type="match status" value="1"/>
</dbReference>
<evidence type="ECO:0000259" key="11">
    <source>
        <dbReference type="Pfam" id="PF02880"/>
    </source>
</evidence>
<dbReference type="SUPFAM" id="SSF53738">
    <property type="entry name" value="Phosphoglucomutase, first 3 domains"/>
    <property type="match status" value="3"/>
</dbReference>
<dbReference type="InterPro" id="IPR050060">
    <property type="entry name" value="Phosphoglucosamine_mutase"/>
</dbReference>
<reference evidence="12" key="1">
    <citation type="submission" date="2022-09" db="EMBL/GenBank/DDBJ databases">
        <title>The complete genome of Acidovorax sp. 5MLIR.</title>
        <authorList>
            <person name="Liu L."/>
            <person name="Yue J."/>
            <person name="Yang F."/>
            <person name="Yuan J."/>
            <person name="Li L."/>
        </authorList>
    </citation>
    <scope>NUCLEOTIDE SEQUENCE</scope>
    <source>
        <strain evidence="12">5MLIR</strain>
    </source>
</reference>
<comment type="similarity">
    <text evidence="2 7">Belongs to the phosphohexose mutase family.</text>
</comment>
<dbReference type="InterPro" id="IPR036900">
    <property type="entry name" value="A-D-PHexomutase_C_sf"/>
</dbReference>
<dbReference type="CDD" id="cd03088">
    <property type="entry name" value="ManB"/>
    <property type="match status" value="1"/>
</dbReference>
<dbReference type="InterPro" id="IPR016055">
    <property type="entry name" value="A-D-PHexomutase_a/b/a-I/II/III"/>
</dbReference>
<evidence type="ECO:0000256" key="5">
    <source>
        <dbReference type="ARBA" id="ARBA00022842"/>
    </source>
</evidence>
<keyword evidence="13" id="KW-1185">Reference proteome</keyword>
<dbReference type="RefSeq" id="WP_263725862.1">
    <property type="nucleotide sequence ID" value="NZ_CP106881.1"/>
</dbReference>
<sequence>MTQNPLVNISDLMAQSGVAFGTSGARGPVVAMTDAVCFAYAAGFLQHMASLGEFSPGMQVALAGDLRPSTPRILAACAAAIEAQGGVPLFCGYVPSPALALHAFSLKIPSLMVTGSHIPDDRNGIKFNRVAGEVLKPDELGMKAQQVDMRTGDFDEAGALRQPKPLPEAVDVTRAYIQRYVDFFGANSLSGMRVGVYQHSAVGRDILVTLCEALGGEVKVLGRSATFIPVDTEAVRPEDVALARQWAAEHKLDAILSTDGDSDRPLIADEHGEWLRGDVLGVLCAHYLGAQCVATPVSSNTALEKSGWFAHTARTRIGSPYVIEAMETALQQGRPGVCGYEANGGFLLMSPMQVHGRELAPLPTRDAVLPMLAVLASARAKACTVSALLGALPARFTCSDRIQNFPTALSQERLASLQAGSGAEQRQAFEQAFGAVSGTVTGLDATDGLRATFANEEVIHLRPSGNAPELRCYTEAPTAARAAQINAAALEVLAAWRQP</sequence>
<dbReference type="Pfam" id="PF00408">
    <property type="entry name" value="PGM_PMM_IV"/>
    <property type="match status" value="1"/>
</dbReference>
<evidence type="ECO:0000256" key="3">
    <source>
        <dbReference type="ARBA" id="ARBA00022553"/>
    </source>
</evidence>
<accession>A0ABY6GDP3</accession>
<dbReference type="InterPro" id="IPR005845">
    <property type="entry name" value="A-D-PHexomutase_a/b/a-II"/>
</dbReference>
<evidence type="ECO:0000256" key="1">
    <source>
        <dbReference type="ARBA" id="ARBA00001946"/>
    </source>
</evidence>
<evidence type="ECO:0000256" key="4">
    <source>
        <dbReference type="ARBA" id="ARBA00022723"/>
    </source>
</evidence>
<evidence type="ECO:0000259" key="9">
    <source>
        <dbReference type="Pfam" id="PF02878"/>
    </source>
</evidence>
<feature type="domain" description="Alpha-D-phosphohexomutase alpha/beta/alpha" evidence="9">
    <location>
        <begin position="19"/>
        <end position="138"/>
    </location>
</feature>
<keyword evidence="6" id="KW-0413">Isomerase</keyword>
<gene>
    <name evidence="12" type="ORF">M9799_08315</name>
</gene>
<dbReference type="PANTHER" id="PTHR42946:SF1">
    <property type="entry name" value="PHOSPHOGLUCOMUTASE (ALPHA-D-GLUCOSE-1,6-BISPHOSPHATE-DEPENDENT)"/>
    <property type="match status" value="1"/>
</dbReference>
<evidence type="ECO:0000259" key="10">
    <source>
        <dbReference type="Pfam" id="PF02879"/>
    </source>
</evidence>
<name>A0ABY6GDP3_9BURK</name>
<evidence type="ECO:0000256" key="7">
    <source>
        <dbReference type="RuleBase" id="RU004326"/>
    </source>
</evidence>
<dbReference type="PROSITE" id="PS00710">
    <property type="entry name" value="PGM_PMM"/>
    <property type="match status" value="1"/>
</dbReference>
<dbReference type="SUPFAM" id="SSF55957">
    <property type="entry name" value="Phosphoglucomutase, C-terminal domain"/>
    <property type="match status" value="1"/>
</dbReference>
<evidence type="ECO:0000256" key="2">
    <source>
        <dbReference type="ARBA" id="ARBA00010231"/>
    </source>
</evidence>
<dbReference type="Pfam" id="PF02879">
    <property type="entry name" value="PGM_PMM_II"/>
    <property type="match status" value="1"/>
</dbReference>
<evidence type="ECO:0000259" key="8">
    <source>
        <dbReference type="Pfam" id="PF00408"/>
    </source>
</evidence>
<dbReference type="PANTHER" id="PTHR42946">
    <property type="entry name" value="PHOSPHOHEXOSE MUTASE"/>
    <property type="match status" value="1"/>
</dbReference>
<dbReference type="InterPro" id="IPR005846">
    <property type="entry name" value="A-D-PHexomutase_a/b/a-III"/>
</dbReference>
<feature type="domain" description="Alpha-D-phosphohexomutase alpha/beta/alpha" evidence="10">
    <location>
        <begin position="175"/>
        <end position="272"/>
    </location>
</feature>
<protein>
    <submittedName>
        <fullName evidence="12">Phosphomannomutase</fullName>
    </submittedName>
</protein>
<dbReference type="InterPro" id="IPR005844">
    <property type="entry name" value="A-D-PHexomutase_a/b/a-I"/>
</dbReference>
<proteinExistence type="inferred from homology"/>
<dbReference type="Gene3D" id="3.40.120.10">
    <property type="entry name" value="Alpha-D-Glucose-1,6-Bisphosphate, subunit A, domain 3"/>
    <property type="match status" value="3"/>
</dbReference>
<dbReference type="Pfam" id="PF02880">
    <property type="entry name" value="PGM_PMM_III"/>
    <property type="match status" value="1"/>
</dbReference>
<keyword evidence="5 7" id="KW-0460">Magnesium</keyword>
<organism evidence="12 13">
    <name type="scientific">Comamonas endophytica</name>
    <dbReference type="NCBI Taxonomy" id="2949090"/>
    <lineage>
        <taxon>Bacteria</taxon>
        <taxon>Pseudomonadati</taxon>
        <taxon>Pseudomonadota</taxon>
        <taxon>Betaproteobacteria</taxon>
        <taxon>Burkholderiales</taxon>
        <taxon>Comamonadaceae</taxon>
        <taxon>Comamonas</taxon>
    </lineage>
</organism>
<keyword evidence="3" id="KW-0597">Phosphoprotein</keyword>
<dbReference type="Proteomes" id="UP001162800">
    <property type="component" value="Chromosome"/>
</dbReference>
<feature type="domain" description="Alpha-D-phosphohexomutase alpha/beta/alpha" evidence="11">
    <location>
        <begin position="277"/>
        <end position="395"/>
    </location>
</feature>
<dbReference type="Pfam" id="PF02878">
    <property type="entry name" value="PGM_PMM_I"/>
    <property type="match status" value="1"/>
</dbReference>
<dbReference type="EMBL" id="CP106881">
    <property type="protein sequence ID" value="UYG53203.1"/>
    <property type="molecule type" value="Genomic_DNA"/>
</dbReference>
<dbReference type="InterPro" id="IPR016066">
    <property type="entry name" value="A-D-PHexomutase_CS"/>
</dbReference>
<evidence type="ECO:0000313" key="12">
    <source>
        <dbReference type="EMBL" id="UYG53203.1"/>
    </source>
</evidence>
<feature type="domain" description="Alpha-D-phosphohexomutase C-terminal" evidence="8">
    <location>
        <begin position="435"/>
        <end position="489"/>
    </location>
</feature>